<dbReference type="RefSeq" id="WP_021421008.1">
    <property type="nucleotide sequence ID" value="NZ_CACRTE010000037.1"/>
</dbReference>
<dbReference type="Gene3D" id="3.30.2310.20">
    <property type="entry name" value="RelE-like"/>
    <property type="match status" value="1"/>
</dbReference>
<proteinExistence type="predicted"/>
<dbReference type="AlphaFoldDB" id="A0A6N2X0Y6"/>
<accession>A0A6N2X0Y6</accession>
<gene>
    <name evidence="2" type="ORF">CILFYP12_03735</name>
</gene>
<name>A0A6N2X0Y6_CLOIN</name>
<dbReference type="Pfam" id="PF05016">
    <property type="entry name" value="ParE_toxin"/>
    <property type="match status" value="1"/>
</dbReference>
<protein>
    <recommendedName>
        <fullName evidence="3">Type II toxin-antitoxin system RelE/ParE family toxin</fullName>
    </recommendedName>
</protein>
<reference evidence="2" key="1">
    <citation type="submission" date="2019-11" db="EMBL/GenBank/DDBJ databases">
        <authorList>
            <person name="Feng L."/>
        </authorList>
    </citation>
    <scope>NUCLEOTIDE SEQUENCE</scope>
    <source>
        <strain evidence="2">CinnocuumLFYP12</strain>
    </source>
</reference>
<dbReference type="EMBL" id="CACRTE010000037">
    <property type="protein sequence ID" value="VYT47712.1"/>
    <property type="molecule type" value="Genomic_DNA"/>
</dbReference>
<sequence length="104" mass="12852">MTKRYAIKVSNLFERKLDDLSDYFEETDYRYFNYIYNLILDKFDLISENPLMYPALSKKLRKIVIPEIKYNIYYNIYEDEKIIYVVNMFSFKEEQTEKIIRRGL</sequence>
<organism evidence="2">
    <name type="scientific">Clostridium innocuum</name>
    <dbReference type="NCBI Taxonomy" id="1522"/>
    <lineage>
        <taxon>Bacteria</taxon>
        <taxon>Bacillati</taxon>
        <taxon>Bacillota</taxon>
        <taxon>Clostridia</taxon>
        <taxon>Eubacteriales</taxon>
        <taxon>Clostridiaceae</taxon>
        <taxon>Clostridium</taxon>
    </lineage>
</organism>
<evidence type="ECO:0008006" key="3">
    <source>
        <dbReference type="Google" id="ProtNLM"/>
    </source>
</evidence>
<evidence type="ECO:0000256" key="1">
    <source>
        <dbReference type="ARBA" id="ARBA00022649"/>
    </source>
</evidence>
<keyword evidence="1" id="KW-1277">Toxin-antitoxin system</keyword>
<evidence type="ECO:0000313" key="2">
    <source>
        <dbReference type="EMBL" id="VYT47712.1"/>
    </source>
</evidence>
<dbReference type="InterPro" id="IPR035093">
    <property type="entry name" value="RelE/ParE_toxin_dom_sf"/>
</dbReference>
<dbReference type="InterPro" id="IPR007712">
    <property type="entry name" value="RelE/ParE_toxin"/>
</dbReference>